<accession>B3T0E4</accession>
<sequence>MTEGRRLELAWSEHQGRSCLRIGGWTDAEFRALGGLAAGEIVRRLAFVPTEFIEAGGDLHAGQTMAGQFEVEEDTVFFIPRFPFMDGIGYSLLVDSSPGVGDVDHLEIWTIQRPALSDIPTTDVIAIYPTSDELPVNQLRFYIHFSGPMSDDRAARAVHVCRVDNNKPLEGIFLEMEPELWDPEHRRLTLLFDPGRIKRGLVPNEEAGYPLTEGVPVTVTIAAEFRDSAGRPLRSGAERSYDIGPPVRARINTADWRYHYPTSGSMDPLTVGFDRPLDNALLQHSLWVKNMAGVAVPGQGFVGPGERCWSFEPESPWEESHYQVWVDARLEDLAGNSLIRVFDRDLMRAEDAPTDAGPVTIDFMPLHAAPHRTH</sequence>
<reference evidence="1" key="1">
    <citation type="journal article" date="2008" name="ISME J.">
        <title>Genomic patterns of recombination, clonal divergence and environment in marine microbial populations.</title>
        <authorList>
            <person name="Konstantinidis K.T."/>
            <person name="Delong E.F."/>
        </authorList>
    </citation>
    <scope>NUCLEOTIDE SEQUENCE</scope>
</reference>
<protein>
    <recommendedName>
        <fullName evidence="2">SbsA Ig-like domain-containing protein</fullName>
    </recommendedName>
</protein>
<dbReference type="EMBL" id="EU016565">
    <property type="protein sequence ID" value="ABZ06053.1"/>
    <property type="molecule type" value="Genomic_DNA"/>
</dbReference>
<dbReference type="AlphaFoldDB" id="B3T0E4"/>
<evidence type="ECO:0008006" key="2">
    <source>
        <dbReference type="Google" id="ProtNLM"/>
    </source>
</evidence>
<evidence type="ECO:0000313" key="1">
    <source>
        <dbReference type="EMBL" id="ABZ06053.1"/>
    </source>
</evidence>
<name>B3T0E4_9ZZZZ</name>
<gene>
    <name evidence="1" type="ORF">ALOHA_HF4000005H07ctg1g21</name>
</gene>
<organism evidence="1">
    <name type="scientific">uncultured marine microorganism HF4000_005H07</name>
    <dbReference type="NCBI Taxonomy" id="455506"/>
    <lineage>
        <taxon>unclassified sequences</taxon>
        <taxon>environmental samples</taxon>
    </lineage>
</organism>
<proteinExistence type="predicted"/>